<dbReference type="InterPro" id="IPR051315">
    <property type="entry name" value="Bact_Chemotaxis_CheA"/>
</dbReference>
<gene>
    <name evidence="17" type="ORF">MSNKSG1_13562</name>
</gene>
<dbReference type="PROSITE" id="PS50109">
    <property type="entry name" value="HIS_KIN"/>
    <property type="match status" value="1"/>
</dbReference>
<dbReference type="CDD" id="cd17546">
    <property type="entry name" value="REC_hyHK_CKI1_RcsC-like"/>
    <property type="match status" value="1"/>
</dbReference>
<dbReference type="Pfam" id="PF01584">
    <property type="entry name" value="CheW"/>
    <property type="match status" value="1"/>
</dbReference>
<dbReference type="Proteomes" id="UP000011960">
    <property type="component" value="Unassembled WGS sequence"/>
</dbReference>
<evidence type="ECO:0000256" key="7">
    <source>
        <dbReference type="ARBA" id="ARBA00023012"/>
    </source>
</evidence>
<evidence type="ECO:0000313" key="18">
    <source>
        <dbReference type="Proteomes" id="UP000011960"/>
    </source>
</evidence>
<dbReference type="GO" id="GO:0006935">
    <property type="term" value="P:chemotaxis"/>
    <property type="evidence" value="ECO:0007669"/>
    <property type="project" value="InterPro"/>
</dbReference>
<evidence type="ECO:0000256" key="9">
    <source>
        <dbReference type="PROSITE-ProRule" id="PRU00110"/>
    </source>
</evidence>
<feature type="compositionally biased region" description="Low complexity" evidence="12">
    <location>
        <begin position="1247"/>
        <end position="1258"/>
    </location>
</feature>
<feature type="modified residue" description="Phosphohistidine" evidence="9">
    <location>
        <position position="1493"/>
    </location>
</feature>
<comment type="function">
    <text evidence="8">Involved in the transmission of sensory signals from the chemoreceptors to the flagellar motors. CheA is autophosphorylated; it can transfer its phosphate group to either CheB or CheY.</text>
</comment>
<feature type="region of interest" description="Disordered" evidence="12">
    <location>
        <begin position="1712"/>
        <end position="1738"/>
    </location>
</feature>
<feature type="coiled-coil region" evidence="11">
    <location>
        <begin position="315"/>
        <end position="342"/>
    </location>
</feature>
<keyword evidence="11" id="KW-0175">Coiled coil</keyword>
<feature type="modified residue" description="Phosphohistidine" evidence="9">
    <location>
        <position position="1317"/>
    </location>
</feature>
<feature type="domain" description="HPt" evidence="16">
    <location>
        <begin position="1270"/>
        <end position="1377"/>
    </location>
</feature>
<evidence type="ECO:0000256" key="10">
    <source>
        <dbReference type="PROSITE-ProRule" id="PRU00169"/>
    </source>
</evidence>
<feature type="modified residue" description="Phosphohistidine" evidence="9">
    <location>
        <position position="1783"/>
    </location>
</feature>
<evidence type="ECO:0000256" key="2">
    <source>
        <dbReference type="ARBA" id="ARBA00012438"/>
    </source>
</evidence>
<dbReference type="Pfam" id="PF02895">
    <property type="entry name" value="H-kinase_dim"/>
    <property type="match status" value="1"/>
</dbReference>
<dbReference type="PATRIC" id="fig|1288826.3.peg.2689"/>
<feature type="region of interest" description="Disordered" evidence="12">
    <location>
        <begin position="1206"/>
        <end position="1225"/>
    </location>
</feature>
<feature type="domain" description="HPt" evidence="16">
    <location>
        <begin position="939"/>
        <end position="1042"/>
    </location>
</feature>
<feature type="domain" description="CheW-like" evidence="15">
    <location>
        <begin position="2235"/>
        <end position="2374"/>
    </location>
</feature>
<feature type="modified residue" description="Phosphohistidine" evidence="9">
    <location>
        <position position="1641"/>
    </location>
</feature>
<dbReference type="RefSeq" id="WP_008939840.1">
    <property type="nucleotide sequence ID" value="NZ_APAT01000021.1"/>
</dbReference>
<protein>
    <recommendedName>
        <fullName evidence="3">Chemotaxis protein CheA</fullName>
        <ecNumber evidence="2">2.7.13.3</ecNumber>
    </recommendedName>
</protein>
<dbReference type="STRING" id="1288826.MSNKSG1_13562"/>
<feature type="region of interest" description="Disordered" evidence="12">
    <location>
        <begin position="903"/>
        <end position="940"/>
    </location>
</feature>
<keyword evidence="18" id="KW-1185">Reference proteome</keyword>
<sequence>MGNHHDSIALDWVRGEIQDTLTQGQHALEAYVENRDDTARLRFCLNYLHQVHGTLQMVELYGAALLTEEMEKLTQALLNESVTNVDEAVDVLMQAILQLPQYLEHLTTSRDDFPMVLLPLLNDLRAARGESLLSDTSLFKPDLSRAQIRVNSKSAQRLQDPKVLGHVRKLRQMYQFALVGVVREEDLAAQFDYLQKVVARLIRLCQKTPQGELWKAAGAFIETLQAQVNPVNAAVKSLLRELDSEIRRLIDEHATILQEPAAEALLKHLLYYVARARDLDSPQVTAIRNDYQLNEALPSVDDVDAARTRVSGPGREAIHSVVSALNEELAKLKDQLDLFVRSEQRQNSELEELLPGLRQVANTLAVLGLGIPRRVVSEQIELVEKLSAQTDLVDDGTLMDIAGALLYVEGSLTGLDTDRQTDQQGGEASGNDGLHPGSREFGEASSALLRESRNTLEQVKSSIVNFIASQWDTREIEHVPGLLHSIRGGLSLIPLDHVADMLASAERYITDVLLGGKQVPDWKQLDTLADAVTSIEYYLERLAEGIGENDGVLKVAEDSLASLGFPIGSEPTWQADSEEPELPTLEETTPEPAHETSSSKGSDDELLDDEILGIFVEEAGEVLETIHEYYPRLRQDHDDREALTEVRRAFHTLKGSGRLVGATSIGELAWSIENLLNRVIDQTIKPTDDLFTLIDEVNTRIPALIREFQDGHADGDVQALIQRAEAMADTRRADTEPSPEVSGSPEEIPVEAVEPEVPATETETSVVADQAAEDDDDLIDDEILEIFIEEAGEVLDTIREYLPMLLRQHDDRSALAEVRRAFHTLKGSGRMVGASVVGELAWSVENMLNRIIDGSIFMNDDIARLLEDVTGTLPDLVEDFEKRRAPSVDTSALEARAKALANGEIPDASDMPSAEVPPPIAPEAVTEETTEETPEDLDDSEVDPVLLDIFQSETETHLATLEDYLAAAGDKTSVSYTDDLSRALHTLKGSAHTAGIEPMARVITPLERFVKESRAQNKRADRNVLELIQQACTFLTQGLAQIRENPQAPLEGTDEFLTRLEQLSETTLHAGVEPDTDEPARQEESQLVLLFLNEGLDIVLDAERILGRWAENPSETGALSQLRDELDQLTLGAADAGLPDVSALAGALRDVYAAKADQTRVPDEAFFKIVGDAHEQLINMMDQVAAGLATESDDSLLAQLETLAEPATETAEDQPDASPEEPDAFEQEFTGDLEEIDLSFDMDELESPATPEPTSESVEPPPLPETSESDEELDQELAEIFLEEARELVDSSADALHNWSEDTANLDILRLLQRDLHTLKGGARLADIPAVGDLSHELENLFEGLTEQRLSVNDQLSDLLFRCHDRLAGMIEALEASEPPRPAPDLIGEIRSYMDNAQGSRTITDVREAEAESEPDVPEEAPVESDDDNRDIETGEEPAAESAPDLSHLDPELVGIFLEEAYDLINSTGSALHTWSENPSDTTVAGELQRDVHTLKGGARMAGVEAIGDLSHVLEDLFERVADGRLAASEDMTDLLFACHDRLAQMVAQVATQKPCPPATDLVAQVEAIVRGEAPQTSAETPDAAEPTLNETLQTASDDDLIGIFLDEGLEIHEAISECLAQWKDEPDELSGVTRLQQELHTLKGGARLSDVDAIADLAEVWSDALDPLIGGANNQQALLALSERANAHLKSMLETLEEGNTPETASELADAFRQAGESAGPEQAESAETDSGAAAEPVDPEVLEIFLEEAGEIMDQLEQLLDDWRKDAGNHHFNQEAQRALHTLKGGARLAQLTELGDKAHAFETRLIDLGGNTPDEAQWQAITGDHDAIIELVNRIRQRYEGVESTPASPAVPAEEPKAEAVPEPETKAPTPSEKPAAPAVAEPKKPEAKSPAQPRKKAPEVQRVQETIRVSAPLLDELVNLAGETSITRGRLEQQTSDFGHTLEEMAATIERLREQLRRMEIETEAQILFRAEQEHGPDYGDDFDPLEMDRYSSIQQLSRALTESSSDLADLRETMSDRVRDTETLLVQQSRINTELQEGLMKTRMVPFASMVPRLRRIVRQISGELAKKVDFDVRNAEGEMDRNILERMVAPLEHMLRNALDHGIETPEDRKKAGKPETGEVTLSLTREGGDVVLRMIDDGKGIPSSVIRDKAIRQGMLREDEELSEREILQFILQPGFSTAEKVTQISGRGVGMDVVASEIKQLGGSLDIDSVLGQGTTFTVRLPFTVSVNRALMVSTGEDFYAIPLNTIEGIVRVSTYELEEYYKPKAPMYEYAGQEYRLQYLGSLLNSDHQPKLQGQALPLPVILVRGAEQPMALQVDSLMGSREIVVKSLGPQFSSVRGVSGATILGDGNVVVILDLPAMIRSDILSERQRLASLEKAREAARYEQQVTTVMVVDDSVTVRKVTSRLLERNGMEVITAKDGLDAVAQLQDHKPDIILLDIEMPRMDGFEVASFVRHDDNLRETPICMITSRTGEKHRERALAIGVNEYLGKPFQETELLDTIKRLTGTE</sequence>
<feature type="compositionally biased region" description="Low complexity" evidence="12">
    <location>
        <begin position="582"/>
        <end position="599"/>
    </location>
</feature>
<comment type="caution">
    <text evidence="17">The sequence shown here is derived from an EMBL/GenBank/DDBJ whole genome shotgun (WGS) entry which is preliminary data.</text>
</comment>
<feature type="modified residue" description="Phosphohistidine" evidence="9">
    <location>
        <position position="651"/>
    </location>
</feature>
<dbReference type="InterPro" id="IPR036890">
    <property type="entry name" value="HATPase_C_sf"/>
</dbReference>
<reference evidence="17 18" key="1">
    <citation type="journal article" date="2013" name="Genome Announc.">
        <title>Genome Sequence of Hydrothermal Arsenic-Respiring Bacterium Marinobacter santoriniensis NKSG1T.</title>
        <authorList>
            <person name="Handley K.M."/>
            <person name="Upton M."/>
            <person name="Beatson S.A."/>
            <person name="Hery M."/>
            <person name="Lloyd J.R."/>
        </authorList>
    </citation>
    <scope>NUCLEOTIDE SEQUENCE [LARGE SCALE GENOMIC DNA]</scope>
    <source>
        <strain evidence="17 18">NKSG1</strain>
    </source>
</reference>
<evidence type="ECO:0000256" key="3">
    <source>
        <dbReference type="ARBA" id="ARBA00021495"/>
    </source>
</evidence>
<feature type="domain" description="HPt" evidence="16">
    <location>
        <begin position="604"/>
        <end position="708"/>
    </location>
</feature>
<feature type="coiled-coil region" evidence="11">
    <location>
        <begin position="232"/>
        <end position="259"/>
    </location>
</feature>
<dbReference type="PANTHER" id="PTHR43395">
    <property type="entry name" value="SENSOR HISTIDINE KINASE CHEA"/>
    <property type="match status" value="1"/>
</dbReference>
<keyword evidence="5" id="KW-0808">Transferase</keyword>
<comment type="catalytic activity">
    <reaction evidence="1">
        <text>ATP + protein L-histidine = ADP + protein N-phospho-L-histidine.</text>
        <dbReference type="EC" id="2.7.13.3"/>
    </reaction>
</comment>
<dbReference type="eggNOG" id="COG2198">
    <property type="taxonomic scope" value="Bacteria"/>
</dbReference>
<dbReference type="EMBL" id="APAT01000021">
    <property type="protein sequence ID" value="EMP54762.1"/>
    <property type="molecule type" value="Genomic_DNA"/>
</dbReference>
<dbReference type="OrthoDB" id="9803176at2"/>
<dbReference type="CDD" id="cd00088">
    <property type="entry name" value="HPT"/>
    <property type="match status" value="7"/>
</dbReference>
<feature type="domain" description="HPt" evidence="16">
    <location>
        <begin position="1594"/>
        <end position="1697"/>
    </location>
</feature>
<keyword evidence="7" id="KW-0902">Two-component regulatory system</keyword>
<feature type="compositionally biased region" description="Basic and acidic residues" evidence="12">
    <location>
        <begin position="1857"/>
        <end position="1869"/>
    </location>
</feature>
<evidence type="ECO:0000256" key="5">
    <source>
        <dbReference type="ARBA" id="ARBA00022679"/>
    </source>
</evidence>
<dbReference type="Pfam" id="PF02518">
    <property type="entry name" value="HATPase_c"/>
    <property type="match status" value="1"/>
</dbReference>
<dbReference type="InterPro" id="IPR005467">
    <property type="entry name" value="His_kinase_dom"/>
</dbReference>
<dbReference type="SMART" id="SM00260">
    <property type="entry name" value="CheW"/>
    <property type="match status" value="1"/>
</dbReference>
<evidence type="ECO:0000256" key="6">
    <source>
        <dbReference type="ARBA" id="ARBA00022777"/>
    </source>
</evidence>
<dbReference type="Gene3D" id="1.20.120.160">
    <property type="entry name" value="HPT domain"/>
    <property type="match status" value="10"/>
</dbReference>
<feature type="region of interest" description="Disordered" evidence="12">
    <location>
        <begin position="416"/>
        <end position="440"/>
    </location>
</feature>
<evidence type="ECO:0000259" key="15">
    <source>
        <dbReference type="PROSITE" id="PS50851"/>
    </source>
</evidence>
<dbReference type="InterPro" id="IPR011006">
    <property type="entry name" value="CheY-like_superfamily"/>
</dbReference>
<dbReference type="InterPro" id="IPR008207">
    <property type="entry name" value="Sig_transdc_His_kin_Hpt_dom"/>
</dbReference>
<dbReference type="Pfam" id="PF00072">
    <property type="entry name" value="Response_reg"/>
    <property type="match status" value="1"/>
</dbReference>
<feature type="modified residue" description="Phosphohistidine" evidence="9">
    <location>
        <position position="985"/>
    </location>
</feature>
<dbReference type="GO" id="GO:0005737">
    <property type="term" value="C:cytoplasm"/>
    <property type="evidence" value="ECO:0007669"/>
    <property type="project" value="InterPro"/>
</dbReference>
<feature type="domain" description="Response regulatory" evidence="14">
    <location>
        <begin position="2398"/>
        <end position="2514"/>
    </location>
</feature>
<dbReference type="SMART" id="SM01231">
    <property type="entry name" value="H-kinase_dim"/>
    <property type="match status" value="1"/>
</dbReference>
<dbReference type="FunFam" id="3.30.565.10:FF:000016">
    <property type="entry name" value="Chemotaxis protein CheA, putative"/>
    <property type="match status" value="1"/>
</dbReference>
<dbReference type="InterPro" id="IPR037006">
    <property type="entry name" value="CheA-like_homodim_sf"/>
</dbReference>
<dbReference type="Gene3D" id="3.40.50.2300">
    <property type="match status" value="1"/>
</dbReference>
<keyword evidence="4 10" id="KW-0597">Phosphoprotein</keyword>
<dbReference type="InterPro" id="IPR036641">
    <property type="entry name" value="HPT_dom_sf"/>
</dbReference>
<dbReference type="PROSITE" id="PS50894">
    <property type="entry name" value="HPT"/>
    <property type="match status" value="7"/>
</dbReference>
<evidence type="ECO:0000259" key="13">
    <source>
        <dbReference type="PROSITE" id="PS50109"/>
    </source>
</evidence>
<dbReference type="InterPro" id="IPR001789">
    <property type="entry name" value="Sig_transdc_resp-reg_receiver"/>
</dbReference>
<name>M7DAR5_9GAMM</name>
<feature type="region of interest" description="Disordered" evidence="12">
    <location>
        <begin position="1397"/>
        <end position="1446"/>
    </location>
</feature>
<dbReference type="PANTHER" id="PTHR43395:SF8">
    <property type="entry name" value="HISTIDINE KINASE"/>
    <property type="match status" value="1"/>
</dbReference>
<dbReference type="Gene3D" id="1.10.287.560">
    <property type="entry name" value="Histidine kinase CheA-like, homodimeric domain"/>
    <property type="match status" value="1"/>
</dbReference>
<dbReference type="Pfam" id="PF01627">
    <property type="entry name" value="Hpt"/>
    <property type="match status" value="7"/>
</dbReference>
<dbReference type="Gene3D" id="3.30.565.10">
    <property type="entry name" value="Histidine kinase-like ATPase, C-terminal domain"/>
    <property type="match status" value="1"/>
</dbReference>
<dbReference type="SUPFAM" id="SSF47226">
    <property type="entry name" value="Histidine-containing phosphotransfer domain, HPT domain"/>
    <property type="match status" value="10"/>
</dbReference>
<feature type="region of interest" description="Disordered" evidence="12">
    <location>
        <begin position="1846"/>
        <end position="1906"/>
    </location>
</feature>
<dbReference type="InterPro" id="IPR003594">
    <property type="entry name" value="HATPase_dom"/>
</dbReference>
<feature type="domain" description="HPt" evidence="16">
    <location>
        <begin position="776"/>
        <end position="880"/>
    </location>
</feature>
<dbReference type="PROSITE" id="PS50110">
    <property type="entry name" value="RESPONSE_REGULATORY"/>
    <property type="match status" value="1"/>
</dbReference>
<feature type="modified residue" description="Phosphohistidine" evidence="9">
    <location>
        <position position="823"/>
    </location>
</feature>
<feature type="region of interest" description="Disordered" evidence="12">
    <location>
        <begin position="567"/>
        <end position="604"/>
    </location>
</feature>
<evidence type="ECO:0000313" key="17">
    <source>
        <dbReference type="EMBL" id="EMP54762.1"/>
    </source>
</evidence>
<dbReference type="eggNOG" id="COG0643">
    <property type="taxonomic scope" value="Bacteria"/>
</dbReference>
<evidence type="ECO:0000256" key="11">
    <source>
        <dbReference type="SAM" id="Coils"/>
    </source>
</evidence>
<dbReference type="SUPFAM" id="SSF50341">
    <property type="entry name" value="CheW-like"/>
    <property type="match status" value="1"/>
</dbReference>
<dbReference type="InterPro" id="IPR036061">
    <property type="entry name" value="CheW-like_dom_sf"/>
</dbReference>
<feature type="domain" description="HPt" evidence="16">
    <location>
        <begin position="1446"/>
        <end position="1550"/>
    </location>
</feature>
<feature type="domain" description="Histidine kinase" evidence="13">
    <location>
        <begin position="1996"/>
        <end position="2233"/>
    </location>
</feature>
<evidence type="ECO:0000256" key="4">
    <source>
        <dbReference type="ARBA" id="ARBA00022553"/>
    </source>
</evidence>
<keyword evidence="6 17" id="KW-0418">Kinase</keyword>
<accession>M7DAR5</accession>
<dbReference type="Pfam" id="PF26379">
    <property type="entry name" value="FimL_2nd"/>
    <property type="match status" value="1"/>
</dbReference>
<feature type="compositionally biased region" description="Low complexity" evidence="12">
    <location>
        <begin position="736"/>
        <end position="750"/>
    </location>
</feature>
<feature type="domain" description="HPt" evidence="16">
    <location>
        <begin position="1736"/>
        <end position="1848"/>
    </location>
</feature>
<feature type="compositionally biased region" description="Acidic residues" evidence="12">
    <location>
        <begin position="1411"/>
        <end position="1439"/>
    </location>
</feature>
<evidence type="ECO:0000256" key="1">
    <source>
        <dbReference type="ARBA" id="ARBA00000085"/>
    </source>
</evidence>
<feature type="region of interest" description="Disordered" evidence="12">
    <location>
        <begin position="727"/>
        <end position="750"/>
    </location>
</feature>
<dbReference type="EC" id="2.7.13.3" evidence="2"/>
<dbReference type="InterPro" id="IPR058661">
    <property type="entry name" value="FimL_2nd"/>
</dbReference>
<feature type="compositionally biased region" description="Acidic residues" evidence="12">
    <location>
        <begin position="1210"/>
        <end position="1225"/>
    </location>
</feature>
<dbReference type="InterPro" id="IPR004358">
    <property type="entry name" value="Sig_transdc_His_kin-like_C"/>
</dbReference>
<dbReference type="eggNOG" id="COG0784">
    <property type="taxonomic scope" value="Bacteria"/>
</dbReference>
<feature type="compositionally biased region" description="Low complexity" evidence="12">
    <location>
        <begin position="1870"/>
        <end position="1884"/>
    </location>
</feature>
<dbReference type="SMART" id="SM00073">
    <property type="entry name" value="HPT"/>
    <property type="match status" value="7"/>
</dbReference>
<evidence type="ECO:0000259" key="14">
    <source>
        <dbReference type="PROSITE" id="PS50110"/>
    </source>
</evidence>
<dbReference type="SUPFAM" id="SSF52172">
    <property type="entry name" value="CheY-like"/>
    <property type="match status" value="1"/>
</dbReference>
<feature type="compositionally biased region" description="Acidic residues" evidence="12">
    <location>
        <begin position="925"/>
        <end position="940"/>
    </location>
</feature>
<dbReference type="InterPro" id="IPR004105">
    <property type="entry name" value="CheA-like_dim"/>
</dbReference>
<feature type="compositionally biased region" description="Low complexity" evidence="12">
    <location>
        <begin position="1846"/>
        <end position="1856"/>
    </location>
</feature>
<proteinExistence type="predicted"/>
<dbReference type="Gene3D" id="2.30.30.40">
    <property type="entry name" value="SH3 Domains"/>
    <property type="match status" value="1"/>
</dbReference>
<dbReference type="PRINTS" id="PR00344">
    <property type="entry name" value="BCTRLSENSOR"/>
</dbReference>
<evidence type="ECO:0000256" key="8">
    <source>
        <dbReference type="ARBA" id="ARBA00035100"/>
    </source>
</evidence>
<evidence type="ECO:0000259" key="16">
    <source>
        <dbReference type="PROSITE" id="PS50894"/>
    </source>
</evidence>
<feature type="modified residue" description="4-aspartylphosphate" evidence="10">
    <location>
        <position position="2447"/>
    </location>
</feature>
<dbReference type="SMART" id="SM00387">
    <property type="entry name" value="HATPase_c"/>
    <property type="match status" value="1"/>
</dbReference>
<dbReference type="InterPro" id="IPR002545">
    <property type="entry name" value="CheW-lke_dom"/>
</dbReference>
<dbReference type="GO" id="GO:0000155">
    <property type="term" value="F:phosphorelay sensor kinase activity"/>
    <property type="evidence" value="ECO:0007669"/>
    <property type="project" value="InterPro"/>
</dbReference>
<dbReference type="PROSITE" id="PS50851">
    <property type="entry name" value="CHEW"/>
    <property type="match status" value="1"/>
</dbReference>
<dbReference type="SMART" id="SM00448">
    <property type="entry name" value="REC"/>
    <property type="match status" value="1"/>
</dbReference>
<dbReference type="SUPFAM" id="SSF55874">
    <property type="entry name" value="ATPase domain of HSP90 chaperone/DNA topoisomerase II/histidine kinase"/>
    <property type="match status" value="1"/>
</dbReference>
<feature type="region of interest" description="Disordered" evidence="12">
    <location>
        <begin position="1245"/>
        <end position="1273"/>
    </location>
</feature>
<organism evidence="17 18">
    <name type="scientific">Marinobacter santoriniensis NKSG1</name>
    <dbReference type="NCBI Taxonomy" id="1288826"/>
    <lineage>
        <taxon>Bacteria</taxon>
        <taxon>Pseudomonadati</taxon>
        <taxon>Pseudomonadota</taxon>
        <taxon>Gammaproteobacteria</taxon>
        <taxon>Pseudomonadales</taxon>
        <taxon>Marinobacteraceae</taxon>
        <taxon>Marinobacter</taxon>
    </lineage>
</organism>
<evidence type="ECO:0000256" key="12">
    <source>
        <dbReference type="SAM" id="MobiDB-lite"/>
    </source>
</evidence>